<dbReference type="InterPro" id="IPR002509">
    <property type="entry name" value="NODB_dom"/>
</dbReference>
<dbReference type="SUPFAM" id="SSF88713">
    <property type="entry name" value="Glycoside hydrolase/deacetylase"/>
    <property type="match status" value="1"/>
</dbReference>
<dbReference type="OMA" id="WIALEHE"/>
<comment type="cofactor">
    <cofactor evidence="1">
        <name>Co(2+)</name>
        <dbReference type="ChEBI" id="CHEBI:48828"/>
    </cofactor>
</comment>
<dbReference type="Pfam" id="PF01522">
    <property type="entry name" value="Polysacc_deac_1"/>
    <property type="match status" value="1"/>
</dbReference>
<keyword evidence="2" id="KW-0479">Metal-binding</keyword>
<keyword evidence="8" id="KW-1185">Reference proteome</keyword>
<keyword evidence="3" id="KW-0732">Signal</keyword>
<dbReference type="AlphaFoldDB" id="A0A137NYN9"/>
<protein>
    <submittedName>
        <fullName evidence="7">Carbohydrate esterase family 4 protein</fullName>
    </submittedName>
</protein>
<keyword evidence="4" id="KW-0378">Hydrolase</keyword>
<dbReference type="PANTHER" id="PTHR46471">
    <property type="entry name" value="CHITIN DEACETYLASE"/>
    <property type="match status" value="1"/>
</dbReference>
<proteinExistence type="predicted"/>
<dbReference type="Proteomes" id="UP000070444">
    <property type="component" value="Unassembled WGS sequence"/>
</dbReference>
<sequence>MSSLVAETATNADGQIIACKRPGLFAMTFDDGPYDYSPQVLSSLKRYNVKATFFLVGELVTNPSYIRFVKQMIMEGHQVASHTFTHPHLNSLSDEQLAEEIQKSEDAIYQAIGYRITYFRCPYGECDSRVVGILKGRNYKVVNWNLDTLDWQNRDSNQILSAYNTNLDSASSQTASWIALEHEIVPQTVSVLPQLIRKVRSTGYRFVTVANCI</sequence>
<name>A0A137NYN9_CONC2</name>
<dbReference type="Gene3D" id="3.20.20.370">
    <property type="entry name" value="Glycoside hydrolase/deacetylase"/>
    <property type="match status" value="1"/>
</dbReference>
<dbReference type="CDD" id="cd10951">
    <property type="entry name" value="CE4_ClCDA_like"/>
    <property type="match status" value="1"/>
</dbReference>
<evidence type="ECO:0000256" key="2">
    <source>
        <dbReference type="ARBA" id="ARBA00022723"/>
    </source>
</evidence>
<dbReference type="STRING" id="796925.A0A137NYN9"/>
<dbReference type="OrthoDB" id="407355at2759"/>
<accession>A0A137NYN9</accession>
<dbReference type="EMBL" id="KQ964614">
    <property type="protein sequence ID" value="KXN67764.1"/>
    <property type="molecule type" value="Genomic_DNA"/>
</dbReference>
<evidence type="ECO:0000313" key="8">
    <source>
        <dbReference type="Proteomes" id="UP000070444"/>
    </source>
</evidence>
<dbReference type="GO" id="GO:0046872">
    <property type="term" value="F:metal ion binding"/>
    <property type="evidence" value="ECO:0007669"/>
    <property type="project" value="UniProtKB-KW"/>
</dbReference>
<evidence type="ECO:0000256" key="3">
    <source>
        <dbReference type="ARBA" id="ARBA00022729"/>
    </source>
</evidence>
<evidence type="ECO:0000259" key="6">
    <source>
        <dbReference type="PROSITE" id="PS51677"/>
    </source>
</evidence>
<reference evidence="7 8" key="1">
    <citation type="journal article" date="2015" name="Genome Biol. Evol.">
        <title>Phylogenomic analyses indicate that early fungi evolved digesting cell walls of algal ancestors of land plants.</title>
        <authorList>
            <person name="Chang Y."/>
            <person name="Wang S."/>
            <person name="Sekimoto S."/>
            <person name="Aerts A.L."/>
            <person name="Choi C."/>
            <person name="Clum A."/>
            <person name="LaButti K.M."/>
            <person name="Lindquist E.A."/>
            <person name="Yee Ngan C."/>
            <person name="Ohm R.A."/>
            <person name="Salamov A.A."/>
            <person name="Grigoriev I.V."/>
            <person name="Spatafora J.W."/>
            <person name="Berbee M.L."/>
        </authorList>
    </citation>
    <scope>NUCLEOTIDE SEQUENCE [LARGE SCALE GENOMIC DNA]</scope>
    <source>
        <strain evidence="7 8">NRRL 28638</strain>
    </source>
</reference>
<evidence type="ECO:0000256" key="4">
    <source>
        <dbReference type="ARBA" id="ARBA00022801"/>
    </source>
</evidence>
<organism evidence="7 8">
    <name type="scientific">Conidiobolus coronatus (strain ATCC 28846 / CBS 209.66 / NRRL 28638)</name>
    <name type="common">Delacroixia coronata</name>
    <dbReference type="NCBI Taxonomy" id="796925"/>
    <lineage>
        <taxon>Eukaryota</taxon>
        <taxon>Fungi</taxon>
        <taxon>Fungi incertae sedis</taxon>
        <taxon>Zoopagomycota</taxon>
        <taxon>Entomophthoromycotina</taxon>
        <taxon>Entomophthoromycetes</taxon>
        <taxon>Entomophthorales</taxon>
        <taxon>Ancylistaceae</taxon>
        <taxon>Conidiobolus</taxon>
    </lineage>
</organism>
<gene>
    <name evidence="7" type="ORF">CONCODRAFT_42506</name>
</gene>
<dbReference type="GO" id="GO:0016810">
    <property type="term" value="F:hydrolase activity, acting on carbon-nitrogen (but not peptide) bonds"/>
    <property type="evidence" value="ECO:0007669"/>
    <property type="project" value="InterPro"/>
</dbReference>
<evidence type="ECO:0000313" key="7">
    <source>
        <dbReference type="EMBL" id="KXN67764.1"/>
    </source>
</evidence>
<dbReference type="GO" id="GO:0005975">
    <property type="term" value="P:carbohydrate metabolic process"/>
    <property type="evidence" value="ECO:0007669"/>
    <property type="project" value="InterPro"/>
</dbReference>
<feature type="domain" description="NodB homology" evidence="6">
    <location>
        <begin position="23"/>
        <end position="207"/>
    </location>
</feature>
<dbReference type="PANTHER" id="PTHR46471:SF2">
    <property type="entry name" value="CHITIN DEACETYLASE-RELATED"/>
    <property type="match status" value="1"/>
</dbReference>
<evidence type="ECO:0000256" key="1">
    <source>
        <dbReference type="ARBA" id="ARBA00001941"/>
    </source>
</evidence>
<dbReference type="PROSITE" id="PS51677">
    <property type="entry name" value="NODB"/>
    <property type="match status" value="1"/>
</dbReference>
<evidence type="ECO:0000256" key="5">
    <source>
        <dbReference type="ARBA" id="ARBA00023277"/>
    </source>
</evidence>
<dbReference type="InterPro" id="IPR011330">
    <property type="entry name" value="Glyco_hydro/deAcase_b/a-brl"/>
</dbReference>
<keyword evidence="5" id="KW-0119">Carbohydrate metabolism</keyword>